<dbReference type="EC" id="5.6.2.3" evidence="1"/>
<comment type="catalytic activity">
    <reaction evidence="1">
        <text>ATP + H2O = ADP + phosphate + H(+)</text>
        <dbReference type="Rhea" id="RHEA:13065"/>
        <dbReference type="ChEBI" id="CHEBI:15377"/>
        <dbReference type="ChEBI" id="CHEBI:15378"/>
        <dbReference type="ChEBI" id="CHEBI:30616"/>
        <dbReference type="ChEBI" id="CHEBI:43474"/>
        <dbReference type="ChEBI" id="CHEBI:456216"/>
        <dbReference type="EC" id="5.6.2.3"/>
    </reaction>
</comment>
<dbReference type="Gene3D" id="1.20.140.10">
    <property type="entry name" value="Butyryl-CoA Dehydrogenase, subunit A, domain 3"/>
    <property type="match status" value="1"/>
</dbReference>
<gene>
    <name evidence="5" type="ORF">OSB04_032154</name>
</gene>
<evidence type="ECO:0000256" key="1">
    <source>
        <dbReference type="RuleBase" id="RU363044"/>
    </source>
</evidence>
<keyword evidence="1" id="KW-0227">DNA damage</keyword>
<keyword evidence="1" id="KW-0547">Nucleotide-binding</keyword>
<comment type="cofactor">
    <cofactor evidence="1">
        <name>Mg(2+)</name>
        <dbReference type="ChEBI" id="CHEBI:18420"/>
    </cofactor>
</comment>
<dbReference type="PANTHER" id="PTHR10492:SF94">
    <property type="entry name" value="ATP-DEPENDENT DNA HELICASE"/>
    <property type="match status" value="1"/>
</dbReference>
<evidence type="ECO:0000313" key="6">
    <source>
        <dbReference type="Proteomes" id="UP001172457"/>
    </source>
</evidence>
<dbReference type="EMBL" id="JARYMX010000008">
    <property type="protein sequence ID" value="KAJ9539421.1"/>
    <property type="molecule type" value="Genomic_DNA"/>
</dbReference>
<evidence type="ECO:0000259" key="3">
    <source>
        <dbReference type="Pfam" id="PF14214"/>
    </source>
</evidence>
<dbReference type="SUPFAM" id="SSF47203">
    <property type="entry name" value="Acyl-CoA dehydrogenase C-terminal domain-like"/>
    <property type="match status" value="1"/>
</dbReference>
<dbReference type="GO" id="GO:0000723">
    <property type="term" value="P:telomere maintenance"/>
    <property type="evidence" value="ECO:0007669"/>
    <property type="project" value="InterPro"/>
</dbReference>
<dbReference type="Gene3D" id="3.40.50.300">
    <property type="entry name" value="P-loop containing nucleotide triphosphate hydrolases"/>
    <property type="match status" value="1"/>
</dbReference>
<dbReference type="AlphaFoldDB" id="A0AA38W8U2"/>
<dbReference type="InterPro" id="IPR010285">
    <property type="entry name" value="DNA_helicase_pif1-like_DEAD"/>
</dbReference>
<keyword evidence="1" id="KW-0347">Helicase</keyword>
<dbReference type="Pfam" id="PF14214">
    <property type="entry name" value="Helitron_like_N"/>
    <property type="match status" value="1"/>
</dbReference>
<dbReference type="GO" id="GO:0005524">
    <property type="term" value="F:ATP binding"/>
    <property type="evidence" value="ECO:0007669"/>
    <property type="project" value="UniProtKB-KW"/>
</dbReference>
<accession>A0AA38W8U2</accession>
<dbReference type="InterPro" id="IPR027417">
    <property type="entry name" value="P-loop_NTPase"/>
</dbReference>
<dbReference type="Pfam" id="PF21530">
    <property type="entry name" value="Pif1_2B_dom"/>
    <property type="match status" value="1"/>
</dbReference>
<dbReference type="PANTHER" id="PTHR10492">
    <property type="match status" value="1"/>
</dbReference>
<dbReference type="InterPro" id="IPR036250">
    <property type="entry name" value="AcylCo_DH-like_C"/>
</dbReference>
<evidence type="ECO:0000259" key="2">
    <source>
        <dbReference type="Pfam" id="PF05970"/>
    </source>
</evidence>
<dbReference type="GO" id="GO:0006281">
    <property type="term" value="P:DNA repair"/>
    <property type="evidence" value="ECO:0007669"/>
    <property type="project" value="UniProtKB-KW"/>
</dbReference>
<comment type="caution">
    <text evidence="5">The sequence shown here is derived from an EMBL/GenBank/DDBJ whole genome shotgun (WGS) entry which is preliminary data.</text>
</comment>
<feature type="domain" description="DNA helicase Pif1-like 2B" evidence="4">
    <location>
        <begin position="860"/>
        <end position="903"/>
    </location>
</feature>
<dbReference type="Pfam" id="PF05970">
    <property type="entry name" value="PIF1"/>
    <property type="match status" value="1"/>
</dbReference>
<feature type="domain" description="DNA helicase Pif1-like DEAD-box helicase" evidence="2">
    <location>
        <begin position="680"/>
        <end position="749"/>
    </location>
</feature>
<reference evidence="5" key="1">
    <citation type="submission" date="2023-03" db="EMBL/GenBank/DDBJ databases">
        <title>Chromosome-scale reference genome and RAD-based genetic map of yellow starthistle (Centaurea solstitialis) reveal putative structural variation and QTLs associated with invader traits.</title>
        <authorList>
            <person name="Reatini B."/>
            <person name="Cang F.A."/>
            <person name="Jiang Q."/>
            <person name="Mckibben M.T.W."/>
            <person name="Barker M.S."/>
            <person name="Rieseberg L.H."/>
            <person name="Dlugosch K.M."/>
        </authorList>
    </citation>
    <scope>NUCLEOTIDE SEQUENCE</scope>
    <source>
        <strain evidence="5">CAN-66</strain>
        <tissue evidence="5">Leaf</tissue>
    </source>
</reference>
<proteinExistence type="inferred from homology"/>
<dbReference type="InterPro" id="IPR049163">
    <property type="entry name" value="Pif1-like_2B_dom"/>
</dbReference>
<keyword evidence="6" id="KW-1185">Reference proteome</keyword>
<keyword evidence="1" id="KW-0234">DNA repair</keyword>
<dbReference type="GO" id="GO:0043139">
    <property type="term" value="F:5'-3' DNA helicase activity"/>
    <property type="evidence" value="ECO:0007669"/>
    <property type="project" value="UniProtKB-EC"/>
</dbReference>
<dbReference type="GO" id="GO:0016627">
    <property type="term" value="F:oxidoreductase activity, acting on the CH-CH group of donors"/>
    <property type="evidence" value="ECO:0007669"/>
    <property type="project" value="InterPro"/>
</dbReference>
<organism evidence="5 6">
    <name type="scientific">Centaurea solstitialis</name>
    <name type="common">yellow star-thistle</name>
    <dbReference type="NCBI Taxonomy" id="347529"/>
    <lineage>
        <taxon>Eukaryota</taxon>
        <taxon>Viridiplantae</taxon>
        <taxon>Streptophyta</taxon>
        <taxon>Embryophyta</taxon>
        <taxon>Tracheophyta</taxon>
        <taxon>Spermatophyta</taxon>
        <taxon>Magnoliopsida</taxon>
        <taxon>eudicotyledons</taxon>
        <taxon>Gunneridae</taxon>
        <taxon>Pentapetalae</taxon>
        <taxon>asterids</taxon>
        <taxon>campanulids</taxon>
        <taxon>Asterales</taxon>
        <taxon>Asteraceae</taxon>
        <taxon>Carduoideae</taxon>
        <taxon>Cardueae</taxon>
        <taxon>Centaureinae</taxon>
        <taxon>Centaurea</taxon>
    </lineage>
</organism>
<keyword evidence="1" id="KW-0378">Hydrolase</keyword>
<dbReference type="GO" id="GO:0016787">
    <property type="term" value="F:hydrolase activity"/>
    <property type="evidence" value="ECO:0007669"/>
    <property type="project" value="UniProtKB-KW"/>
</dbReference>
<protein>
    <recommendedName>
        <fullName evidence="1">ATP-dependent DNA helicase</fullName>
        <ecNumber evidence="1">5.6.2.3</ecNumber>
    </recommendedName>
</protein>
<evidence type="ECO:0000259" key="4">
    <source>
        <dbReference type="Pfam" id="PF21530"/>
    </source>
</evidence>
<dbReference type="SUPFAM" id="SSF52540">
    <property type="entry name" value="P-loop containing nucleoside triphosphate hydrolases"/>
    <property type="match status" value="2"/>
</dbReference>
<dbReference type="GO" id="GO:0006310">
    <property type="term" value="P:DNA recombination"/>
    <property type="evidence" value="ECO:0007669"/>
    <property type="project" value="UniProtKB-KW"/>
</dbReference>
<feature type="domain" description="Helitron helicase-like" evidence="3">
    <location>
        <begin position="441"/>
        <end position="500"/>
    </location>
</feature>
<sequence length="1125" mass="128527">MNVINLTLSVCDSVNLLSHYVLLLQNRTIYKKMTKYVENDVYQVDVDLQKENITNITHSVARNNCGIARSHHPIPNELTTEGTYENFHDVEPSTRVNSVSSTTYNVSQVHVNTRKDKQRAYNREYYAQNKEMMKIKRIANVEGSSRSTPSVDVGASNLMNIVSSIDDDIDQYDLGYDGILTRNIGEEETTQMNTEPLERVSSDVDPSTRVNSVSSITYNVSKVHVNIRKEKRRAYLTEYYARNKERMRIRSITTLEGSSRSTPSVDVGASNVMNIVSSIDDDINQYDSVYDGIPTKHRILPEQNACLYCAAKRLRYESDGFCCMKGNIKLAYSPIPEDLYELFTSQSELGKIEGNDNIIAYKRSIVVYGRSDNSQRIQPYFSCYDHLGYPLFFPNGEVGWHSNIPRYGVSISEIVNKEDNTRNMKRLMNEQVGIMSVCENTIVQDDGKPDMFITVTCNPKLPEILTELLLGQTAQDQPVLVARVFNAKLEDLKKTTFQEGNYWHRQIICVVTIDPDVDWGVINEIKRFRDARYVSPLENPRRRGTMKGRLVYVNPTEGEQFYLRLLLSHITGPTSFEDICIVNGLLHPTFRKAALERGLIEDDNNLSQYLVEASVFQFPVQDMVLTDIMVFLQSMGKDLNDFDLPMVNANSSLQDVGSREVQEEYSIIVEDEYLQARDSLNSDQKSVFDDIMRHVNDDCQGVFFVDGPSGTGKMFLYKALLAEVRSRGLIALATASSGVAANNMPGSGTAQLLRHARLIIWDEASMAKRQAVEALDQTMQDLIGNRLPFGGKIMVMVVFPSLQINGAVSDYIISRVILSTKNHNVDDINDELMKRFCGEEKVYYSFDEAQDDTNNFYPIEFLNSLTDSSLPPHRLRLKLGWPIILLRNINPTSGLCNGTRLICRGFQQNAIDVEIVVGQYARKRVYHEELQKYWSNIPKEFIAMESTHQTWCTKKFYTISKDYPGVLLVDAERTTRVALQMEKSRFIIHDFEQFGLLWPYQQLTMHPRRRYGKDPYAMEVLLKKLYLMRMAADIGITTICLGENRGNENNYERKDFHQLMMFNLDLKRIVLADGPMGIMQSCLDVVLPYVCQQQQFVRPIGEFQVMLVGNHQSTVDIIEDQNLPR</sequence>
<comment type="similarity">
    <text evidence="1">Belongs to the helicase family.</text>
</comment>
<dbReference type="InterPro" id="IPR025476">
    <property type="entry name" value="Helitron_helicase-like"/>
</dbReference>
<keyword evidence="1" id="KW-0233">DNA recombination</keyword>
<evidence type="ECO:0000313" key="5">
    <source>
        <dbReference type="EMBL" id="KAJ9539421.1"/>
    </source>
</evidence>
<keyword evidence="1" id="KW-0067">ATP-binding</keyword>
<dbReference type="Proteomes" id="UP001172457">
    <property type="component" value="Chromosome 8"/>
</dbReference>
<name>A0AA38W8U2_9ASTR</name>